<organism evidence="11 13">
    <name type="scientific">Rubrobacter radiotolerans</name>
    <name type="common">Arthrobacter radiotolerans</name>
    <dbReference type="NCBI Taxonomy" id="42256"/>
    <lineage>
        <taxon>Bacteria</taxon>
        <taxon>Bacillati</taxon>
        <taxon>Actinomycetota</taxon>
        <taxon>Rubrobacteria</taxon>
        <taxon>Rubrobacterales</taxon>
        <taxon>Rubrobacteraceae</taxon>
        <taxon>Rubrobacter</taxon>
    </lineage>
</organism>
<dbReference type="KEGG" id="rrd:RradSPS_2735"/>
<keyword evidence="3" id="KW-0732">Signal</keyword>
<evidence type="ECO:0000256" key="5">
    <source>
        <dbReference type="ARBA" id="ARBA00022833"/>
    </source>
</evidence>
<dbReference type="InterPro" id="IPR001567">
    <property type="entry name" value="Pept_M3A_M3B_dom"/>
</dbReference>
<evidence type="ECO:0000256" key="4">
    <source>
        <dbReference type="ARBA" id="ARBA00022801"/>
    </source>
</evidence>
<dbReference type="EMBL" id="JAWXXX010000001">
    <property type="protein sequence ID" value="MDX5892657.1"/>
    <property type="molecule type" value="Genomic_DNA"/>
</dbReference>
<reference evidence="11 13" key="1">
    <citation type="submission" date="2014-03" db="EMBL/GenBank/DDBJ databases">
        <title>Complete genome sequence of the Radio-Resistant Rubrobacter radiotolerans RSPS-4.</title>
        <authorList>
            <person name="Egas C.C."/>
            <person name="Barroso C.C."/>
            <person name="Froufe H.J.C."/>
            <person name="Pacheco J.J."/>
            <person name="Albuquerque L.L."/>
            <person name="da Costa M.M.S."/>
        </authorList>
    </citation>
    <scope>NUCLEOTIDE SEQUENCE [LARGE SCALE GENOMIC DNA]</scope>
    <source>
        <strain evidence="11 13">RSPS-4</strain>
    </source>
</reference>
<dbReference type="Pfam" id="PF01432">
    <property type="entry name" value="Peptidase_M3"/>
    <property type="match status" value="1"/>
</dbReference>
<dbReference type="GO" id="GO:0046872">
    <property type="term" value="F:metal ion binding"/>
    <property type="evidence" value="ECO:0007669"/>
    <property type="project" value="UniProtKB-UniRule"/>
</dbReference>
<dbReference type="OrthoDB" id="5241329at2"/>
<comment type="similarity">
    <text evidence="9">Belongs to the peptidase M3 family.</text>
</comment>
<dbReference type="STRING" id="42256.RradSPS_2735"/>
<dbReference type="GO" id="GO:0006508">
    <property type="term" value="P:proteolysis"/>
    <property type="evidence" value="ECO:0007669"/>
    <property type="project" value="UniProtKB-KW"/>
</dbReference>
<keyword evidence="2 9" id="KW-0479">Metal-binding</keyword>
<dbReference type="InterPro" id="IPR001548">
    <property type="entry name" value="Peptidase_M2"/>
</dbReference>
<dbReference type="GO" id="GO:0008241">
    <property type="term" value="F:peptidyl-dipeptidase activity"/>
    <property type="evidence" value="ECO:0007669"/>
    <property type="project" value="InterPro"/>
</dbReference>
<dbReference type="PANTHER" id="PTHR10514:SF27">
    <property type="entry name" value="ANGIOTENSIN-CONVERTING ENZYME"/>
    <property type="match status" value="1"/>
</dbReference>
<feature type="domain" description="Peptidase M3A/M3B catalytic" evidence="10">
    <location>
        <begin position="137"/>
        <end position="536"/>
    </location>
</feature>
<dbReference type="RefSeq" id="WP_051589870.1">
    <property type="nucleotide sequence ID" value="NZ_CP007514.1"/>
</dbReference>
<keyword evidence="1 9" id="KW-0645">Protease</keyword>
<evidence type="ECO:0000256" key="2">
    <source>
        <dbReference type="ARBA" id="ARBA00022723"/>
    </source>
</evidence>
<keyword evidence="4 9" id="KW-0378">Hydrolase</keyword>
<keyword evidence="6 9" id="KW-0482">Metalloprotease</keyword>
<gene>
    <name evidence="11" type="ORF">RradSPS_2735</name>
    <name evidence="12" type="ORF">SIL72_01310</name>
</gene>
<accession>A0A023X6R4</accession>
<dbReference type="EMBL" id="CP007514">
    <property type="protein sequence ID" value="AHY48018.1"/>
    <property type="molecule type" value="Genomic_DNA"/>
</dbReference>
<dbReference type="GO" id="GO:0004222">
    <property type="term" value="F:metalloendopeptidase activity"/>
    <property type="evidence" value="ECO:0007669"/>
    <property type="project" value="InterPro"/>
</dbReference>
<reference evidence="12" key="2">
    <citation type="submission" date="2023-11" db="EMBL/GenBank/DDBJ databases">
        <title>MicrobeMod: A computational toolkit for identifying prokaryotic methylation and restriction-modification with nanopore sequencing.</title>
        <authorList>
            <person name="Crits-Christoph A."/>
            <person name="Kang S.C."/>
            <person name="Lee H."/>
            <person name="Ostrov N."/>
        </authorList>
    </citation>
    <scope>NUCLEOTIDE SEQUENCE</scope>
    <source>
        <strain evidence="12">ATCC 51242</strain>
    </source>
</reference>
<evidence type="ECO:0000313" key="11">
    <source>
        <dbReference type="EMBL" id="AHY48018.1"/>
    </source>
</evidence>
<dbReference type="eggNOG" id="COG1164">
    <property type="taxonomic scope" value="Bacteria"/>
</dbReference>
<evidence type="ECO:0000256" key="6">
    <source>
        <dbReference type="ARBA" id="ARBA00023049"/>
    </source>
</evidence>
<evidence type="ECO:0000256" key="9">
    <source>
        <dbReference type="RuleBase" id="RU003435"/>
    </source>
</evidence>
<dbReference type="PANTHER" id="PTHR10514">
    <property type="entry name" value="ANGIOTENSIN-CONVERTING ENZYME"/>
    <property type="match status" value="1"/>
</dbReference>
<proteinExistence type="inferred from homology"/>
<evidence type="ECO:0000313" key="12">
    <source>
        <dbReference type="EMBL" id="MDX5892657.1"/>
    </source>
</evidence>
<evidence type="ECO:0000256" key="3">
    <source>
        <dbReference type="ARBA" id="ARBA00022729"/>
    </source>
</evidence>
<dbReference type="Gene3D" id="1.10.1370.30">
    <property type="match status" value="1"/>
</dbReference>
<sequence length="543" mass="62043">MQTVPEAPEIEAFLKHYEDLAGPRERALGEAYWSLATTGTREAQERLVEASLAYNEVFQDEGAFGKLSAWRERLGGRKDALSRQVEVLYLTFAASQGDRETLARIEELESEASSVYGNHRAEVGGRALSANELLEVLRDSTDEAERRTAWEVSKTVGREVEGTVRELARLRNRVAREQGFRDHYERSLVLQEIDPEQLEEIMSSLKEATDGPFRELRTRLDEHLREKFGVQEVMPWHFSNPFFQSCKREASEALGLTPNLDELFAGRDLLALLKTTYDNLGLEIRDVLARSDLYEREGKDQHAFCLHVGRQSPYDVRVLANVRPDHYWTDTLLHEFGHAVYDKHHDPYLPFFLRSIAHTNTTEAIALMMGSLADDPVWLERVAGFPAEAASGAWQMNRLDKLTFLRWALVVYRFEQALYADPDRKDLNAVWWDLVEELQMQKRPEGRDEPDWAAKIHVATAPVYYHNYVLGELTATQLRSFIETNVTHGPFFLNGPGEMAGRYLIEAVFGPGARDDWRETVERATGEALDPERFVASLEAARV</sequence>
<dbReference type="Proteomes" id="UP000025229">
    <property type="component" value="Chromosome"/>
</dbReference>
<keyword evidence="7" id="KW-1015">Disulfide bond</keyword>
<dbReference type="Proteomes" id="UP001281130">
    <property type="component" value="Unassembled WGS sequence"/>
</dbReference>
<keyword evidence="8" id="KW-0325">Glycoprotein</keyword>
<evidence type="ECO:0000256" key="1">
    <source>
        <dbReference type="ARBA" id="ARBA00022670"/>
    </source>
</evidence>
<evidence type="ECO:0000256" key="8">
    <source>
        <dbReference type="ARBA" id="ARBA00023180"/>
    </source>
</evidence>
<keyword evidence="13" id="KW-1185">Reference proteome</keyword>
<dbReference type="GO" id="GO:0016020">
    <property type="term" value="C:membrane"/>
    <property type="evidence" value="ECO:0007669"/>
    <property type="project" value="InterPro"/>
</dbReference>
<evidence type="ECO:0000259" key="10">
    <source>
        <dbReference type="Pfam" id="PF01432"/>
    </source>
</evidence>
<dbReference type="HOGENOM" id="CLU_516473_0_0_11"/>
<keyword evidence="5 9" id="KW-0862">Zinc</keyword>
<evidence type="ECO:0000256" key="7">
    <source>
        <dbReference type="ARBA" id="ARBA00023157"/>
    </source>
</evidence>
<protein>
    <submittedName>
        <fullName evidence="12">M2 family metallopeptidase</fullName>
    </submittedName>
    <submittedName>
        <fullName evidence="11">Peptidase family M3</fullName>
    </submittedName>
</protein>
<evidence type="ECO:0000313" key="13">
    <source>
        <dbReference type="Proteomes" id="UP000025229"/>
    </source>
</evidence>
<comment type="cofactor">
    <cofactor evidence="9">
        <name>Zn(2+)</name>
        <dbReference type="ChEBI" id="CHEBI:29105"/>
    </cofactor>
    <text evidence="9">Binds 1 zinc ion.</text>
</comment>
<name>A0A023X6R4_RUBRA</name>
<dbReference type="AlphaFoldDB" id="A0A023X6R4"/>
<dbReference type="SUPFAM" id="SSF55486">
    <property type="entry name" value="Metalloproteases ('zincins'), catalytic domain"/>
    <property type="match status" value="1"/>
</dbReference>